<accession>A0A0C9WTJ2</accession>
<gene>
    <name evidence="1" type="ORF">K443DRAFT_11483</name>
</gene>
<protein>
    <submittedName>
        <fullName evidence="1">Uncharacterized protein</fullName>
    </submittedName>
</protein>
<dbReference type="EMBL" id="KN838761">
    <property type="protein sequence ID" value="KIJ95290.1"/>
    <property type="molecule type" value="Genomic_DNA"/>
</dbReference>
<evidence type="ECO:0000313" key="2">
    <source>
        <dbReference type="Proteomes" id="UP000054477"/>
    </source>
</evidence>
<dbReference type="Proteomes" id="UP000054477">
    <property type="component" value="Unassembled WGS sequence"/>
</dbReference>
<reference evidence="1 2" key="1">
    <citation type="submission" date="2014-04" db="EMBL/GenBank/DDBJ databases">
        <authorList>
            <consortium name="DOE Joint Genome Institute"/>
            <person name="Kuo A."/>
            <person name="Kohler A."/>
            <person name="Nagy L.G."/>
            <person name="Floudas D."/>
            <person name="Copeland A."/>
            <person name="Barry K.W."/>
            <person name="Cichocki N."/>
            <person name="Veneault-Fourrey C."/>
            <person name="LaButti K."/>
            <person name="Lindquist E.A."/>
            <person name="Lipzen A."/>
            <person name="Lundell T."/>
            <person name="Morin E."/>
            <person name="Murat C."/>
            <person name="Sun H."/>
            <person name="Tunlid A."/>
            <person name="Henrissat B."/>
            <person name="Grigoriev I.V."/>
            <person name="Hibbett D.S."/>
            <person name="Martin F."/>
            <person name="Nordberg H.P."/>
            <person name="Cantor M.N."/>
            <person name="Hua S.X."/>
        </authorList>
    </citation>
    <scope>NUCLEOTIDE SEQUENCE [LARGE SCALE GENOMIC DNA]</scope>
    <source>
        <strain evidence="1 2">LaAM-08-1</strain>
    </source>
</reference>
<reference evidence="2" key="2">
    <citation type="submission" date="2015-01" db="EMBL/GenBank/DDBJ databases">
        <title>Evolutionary Origins and Diversification of the Mycorrhizal Mutualists.</title>
        <authorList>
            <consortium name="DOE Joint Genome Institute"/>
            <consortium name="Mycorrhizal Genomics Consortium"/>
            <person name="Kohler A."/>
            <person name="Kuo A."/>
            <person name="Nagy L.G."/>
            <person name="Floudas D."/>
            <person name="Copeland A."/>
            <person name="Barry K.W."/>
            <person name="Cichocki N."/>
            <person name="Veneault-Fourrey C."/>
            <person name="LaButti K."/>
            <person name="Lindquist E.A."/>
            <person name="Lipzen A."/>
            <person name="Lundell T."/>
            <person name="Morin E."/>
            <person name="Murat C."/>
            <person name="Riley R."/>
            <person name="Ohm R."/>
            <person name="Sun H."/>
            <person name="Tunlid A."/>
            <person name="Henrissat B."/>
            <person name="Grigoriev I.V."/>
            <person name="Hibbett D.S."/>
            <person name="Martin F."/>
        </authorList>
    </citation>
    <scope>NUCLEOTIDE SEQUENCE [LARGE SCALE GENOMIC DNA]</scope>
    <source>
        <strain evidence="2">LaAM-08-1</strain>
    </source>
</reference>
<proteinExistence type="predicted"/>
<organism evidence="1 2">
    <name type="scientific">Laccaria amethystina LaAM-08-1</name>
    <dbReference type="NCBI Taxonomy" id="1095629"/>
    <lineage>
        <taxon>Eukaryota</taxon>
        <taxon>Fungi</taxon>
        <taxon>Dikarya</taxon>
        <taxon>Basidiomycota</taxon>
        <taxon>Agaricomycotina</taxon>
        <taxon>Agaricomycetes</taxon>
        <taxon>Agaricomycetidae</taxon>
        <taxon>Agaricales</taxon>
        <taxon>Agaricineae</taxon>
        <taxon>Hydnangiaceae</taxon>
        <taxon>Laccaria</taxon>
    </lineage>
</organism>
<evidence type="ECO:0000313" key="1">
    <source>
        <dbReference type="EMBL" id="KIJ95290.1"/>
    </source>
</evidence>
<dbReference type="STRING" id="1095629.A0A0C9WTJ2"/>
<dbReference type="HOGENOM" id="CLU_1806470_0_0_1"/>
<keyword evidence="2" id="KW-1185">Reference proteome</keyword>
<dbReference type="AlphaFoldDB" id="A0A0C9WTJ2"/>
<name>A0A0C9WTJ2_9AGAR</name>
<sequence>MSLDVGLTSSSYISPFVFTRTLLPILEETAKEADSHVRVVNVTSIVHTFLVPKVTEFKAITDLNVKCGGIFLSTLRSLEASREPLDQVLSKAYMAFPEVLGALVGLAIAAPSEGALMSVFAAASKAVRDNRERRCGVSGEQAD</sequence>
<dbReference type="OrthoDB" id="191139at2759"/>